<evidence type="ECO:0000256" key="4">
    <source>
        <dbReference type="ARBA" id="ARBA00023125"/>
    </source>
</evidence>
<dbReference type="Pfam" id="PF00847">
    <property type="entry name" value="AP2"/>
    <property type="match status" value="1"/>
</dbReference>
<keyword evidence="7" id="KW-0539">Nucleus</keyword>
<evidence type="ECO:0000313" key="9">
    <source>
        <dbReference type="EMBL" id="KAF3340405.1"/>
    </source>
</evidence>
<feature type="domain" description="AP2/ERF" evidence="8">
    <location>
        <begin position="78"/>
        <end position="136"/>
    </location>
</feature>
<dbReference type="GO" id="GO:0009873">
    <property type="term" value="P:ethylene-activated signaling pathway"/>
    <property type="evidence" value="ECO:0007669"/>
    <property type="project" value="UniProtKB-KW"/>
</dbReference>
<evidence type="ECO:0000256" key="3">
    <source>
        <dbReference type="ARBA" id="ARBA00023015"/>
    </source>
</evidence>
<keyword evidence="5" id="KW-0010">Activator</keyword>
<dbReference type="PANTHER" id="PTHR31190">
    <property type="entry name" value="DNA-BINDING DOMAIN"/>
    <property type="match status" value="1"/>
</dbReference>
<keyword evidence="6" id="KW-0804">Transcription</keyword>
<dbReference type="AlphaFoldDB" id="A0A833R8Q5"/>
<dbReference type="InterPro" id="IPR044808">
    <property type="entry name" value="ERF_plant"/>
</dbReference>
<dbReference type="GO" id="GO:0006950">
    <property type="term" value="P:response to stress"/>
    <property type="evidence" value="ECO:0007669"/>
    <property type="project" value="UniProtKB-ARBA"/>
</dbReference>
<dbReference type="CDD" id="cd00018">
    <property type="entry name" value="AP2"/>
    <property type="match status" value="1"/>
</dbReference>
<dbReference type="SUPFAM" id="SSF54171">
    <property type="entry name" value="DNA-binding domain"/>
    <property type="match status" value="1"/>
</dbReference>
<protein>
    <submittedName>
        <fullName evidence="9">Ethylene-responsive transcription factor ERF105-like protein</fullName>
    </submittedName>
</protein>
<dbReference type="GO" id="GO:0000976">
    <property type="term" value="F:transcription cis-regulatory region binding"/>
    <property type="evidence" value="ECO:0007669"/>
    <property type="project" value="UniProtKB-ARBA"/>
</dbReference>
<dbReference type="GO" id="GO:0005634">
    <property type="term" value="C:nucleus"/>
    <property type="evidence" value="ECO:0007669"/>
    <property type="project" value="UniProtKB-SubCell"/>
</dbReference>
<sequence>MVYIGEYGNSLDFIRSHLLDEAYLDLIVKSEPIDPAVTVLRFSSQLSPMQNKPSLTVSPPQVKSFDWTMQPVKEERIKYRGVRRRPWGKYAAEIRDSKKRGSRIWLGTYDTAIEAARAYDLAAFQMRGSKAILNFPNEIGCRGEPVILAGKNTNCVGKSSDNITTKNTSSYDESQDSFDWGQNLTMEDDQLGTWAESVFDHIDSAQFHAEQQTEPLKRKRYDEADSEVAREQKKEKLAELEVDRMYTPLSWTGIDCFDWEELLNLPPLSPLSPHPLLEYPQVRVTG</sequence>
<dbReference type="Gene3D" id="3.30.730.10">
    <property type="entry name" value="AP2/ERF domain"/>
    <property type="match status" value="1"/>
</dbReference>
<dbReference type="PRINTS" id="PR00367">
    <property type="entry name" value="ETHRSPELEMNT"/>
</dbReference>
<dbReference type="FunFam" id="3.30.730.10:FF:000001">
    <property type="entry name" value="Ethylene-responsive transcription factor 2"/>
    <property type="match status" value="1"/>
</dbReference>
<accession>A0A833R8Q5</accession>
<dbReference type="InterPro" id="IPR016177">
    <property type="entry name" value="DNA-bd_dom_sf"/>
</dbReference>
<dbReference type="PANTHER" id="PTHR31190:SF499">
    <property type="entry name" value="ETHYLENE-RESPONSIVE TRANSCRIPTION FACTOR ERF105"/>
    <property type="match status" value="1"/>
</dbReference>
<dbReference type="Proteomes" id="UP000623129">
    <property type="component" value="Unassembled WGS sequence"/>
</dbReference>
<keyword evidence="10" id="KW-1185">Reference proteome</keyword>
<keyword evidence="4" id="KW-0238">DNA-binding</keyword>
<evidence type="ECO:0000313" key="10">
    <source>
        <dbReference type="Proteomes" id="UP000623129"/>
    </source>
</evidence>
<comment type="caution">
    <text evidence="9">The sequence shown here is derived from an EMBL/GenBank/DDBJ whole genome shotgun (WGS) entry which is preliminary data.</text>
</comment>
<evidence type="ECO:0000259" key="8">
    <source>
        <dbReference type="PROSITE" id="PS51032"/>
    </source>
</evidence>
<dbReference type="OrthoDB" id="674504at2759"/>
<keyword evidence="2" id="KW-0936">Ethylene signaling pathway</keyword>
<evidence type="ECO:0000256" key="6">
    <source>
        <dbReference type="ARBA" id="ARBA00023163"/>
    </source>
</evidence>
<proteinExistence type="predicted"/>
<evidence type="ECO:0000256" key="1">
    <source>
        <dbReference type="ARBA" id="ARBA00004123"/>
    </source>
</evidence>
<evidence type="ECO:0000256" key="5">
    <source>
        <dbReference type="ARBA" id="ARBA00023159"/>
    </source>
</evidence>
<name>A0A833R8Q5_9POAL</name>
<dbReference type="SMART" id="SM00380">
    <property type="entry name" value="AP2"/>
    <property type="match status" value="1"/>
</dbReference>
<dbReference type="PROSITE" id="PS51032">
    <property type="entry name" value="AP2_ERF"/>
    <property type="match status" value="1"/>
</dbReference>
<organism evidence="9 10">
    <name type="scientific">Carex littledalei</name>
    <dbReference type="NCBI Taxonomy" id="544730"/>
    <lineage>
        <taxon>Eukaryota</taxon>
        <taxon>Viridiplantae</taxon>
        <taxon>Streptophyta</taxon>
        <taxon>Embryophyta</taxon>
        <taxon>Tracheophyta</taxon>
        <taxon>Spermatophyta</taxon>
        <taxon>Magnoliopsida</taxon>
        <taxon>Liliopsida</taxon>
        <taxon>Poales</taxon>
        <taxon>Cyperaceae</taxon>
        <taxon>Cyperoideae</taxon>
        <taxon>Cariceae</taxon>
        <taxon>Carex</taxon>
        <taxon>Carex subgen. Euthyceras</taxon>
    </lineage>
</organism>
<reference evidence="9" key="1">
    <citation type="submission" date="2020-01" db="EMBL/GenBank/DDBJ databases">
        <title>Genome sequence of Kobresia littledalei, the first chromosome-level genome in the family Cyperaceae.</title>
        <authorList>
            <person name="Qu G."/>
        </authorList>
    </citation>
    <scope>NUCLEOTIDE SEQUENCE</scope>
    <source>
        <strain evidence="9">C.B.Clarke</strain>
        <tissue evidence="9">Leaf</tissue>
    </source>
</reference>
<evidence type="ECO:0000256" key="2">
    <source>
        <dbReference type="ARBA" id="ARBA00022745"/>
    </source>
</evidence>
<dbReference type="EMBL" id="SWLB01000003">
    <property type="protein sequence ID" value="KAF3340405.1"/>
    <property type="molecule type" value="Genomic_DNA"/>
</dbReference>
<evidence type="ECO:0000256" key="7">
    <source>
        <dbReference type="ARBA" id="ARBA00023242"/>
    </source>
</evidence>
<gene>
    <name evidence="9" type="ORF">FCM35_KLT16176</name>
</gene>
<dbReference type="InterPro" id="IPR001471">
    <property type="entry name" value="AP2/ERF_dom"/>
</dbReference>
<dbReference type="GO" id="GO:0003700">
    <property type="term" value="F:DNA-binding transcription factor activity"/>
    <property type="evidence" value="ECO:0007669"/>
    <property type="project" value="InterPro"/>
</dbReference>
<comment type="subcellular location">
    <subcellularLocation>
        <location evidence="1">Nucleus</location>
    </subcellularLocation>
</comment>
<keyword evidence="3" id="KW-0805">Transcription regulation</keyword>
<dbReference type="InterPro" id="IPR036955">
    <property type="entry name" value="AP2/ERF_dom_sf"/>
</dbReference>